<dbReference type="Proteomes" id="UP000708148">
    <property type="component" value="Unassembled WGS sequence"/>
</dbReference>
<keyword evidence="2" id="KW-1185">Reference proteome</keyword>
<reference evidence="1" key="1">
    <citation type="submission" date="2020-12" db="EMBL/GenBank/DDBJ databases">
        <authorList>
            <person name="Iha C."/>
        </authorList>
    </citation>
    <scope>NUCLEOTIDE SEQUENCE</scope>
</reference>
<evidence type="ECO:0000313" key="1">
    <source>
        <dbReference type="EMBL" id="CAD7702277.1"/>
    </source>
</evidence>
<sequence>MQVFSSPQSLCRAARARAFFTTPNPTDEDLWAPSRPYPRPPHLPTCTLTPVDAKSNQRCRAPPAVRQLSIMAPGDRRSLLLCPHGRCLAAMCGHLRIGGIALFSVRSNWCCYKRLPRLHM</sequence>
<comment type="caution">
    <text evidence="1">The sequence shown here is derived from an EMBL/GenBank/DDBJ whole genome shotgun (WGS) entry which is preliminary data.</text>
</comment>
<evidence type="ECO:0000313" key="2">
    <source>
        <dbReference type="Proteomes" id="UP000708148"/>
    </source>
</evidence>
<accession>A0A8S1J448</accession>
<dbReference type="AlphaFoldDB" id="A0A8S1J448"/>
<organism evidence="1 2">
    <name type="scientific">Ostreobium quekettii</name>
    <dbReference type="NCBI Taxonomy" id="121088"/>
    <lineage>
        <taxon>Eukaryota</taxon>
        <taxon>Viridiplantae</taxon>
        <taxon>Chlorophyta</taxon>
        <taxon>core chlorophytes</taxon>
        <taxon>Ulvophyceae</taxon>
        <taxon>TCBD clade</taxon>
        <taxon>Bryopsidales</taxon>
        <taxon>Ostreobineae</taxon>
        <taxon>Ostreobiaceae</taxon>
        <taxon>Ostreobium</taxon>
    </lineage>
</organism>
<proteinExistence type="predicted"/>
<name>A0A8S1J448_9CHLO</name>
<gene>
    <name evidence="1" type="ORF">OSTQU699_LOCUS7634</name>
</gene>
<protein>
    <submittedName>
        <fullName evidence="1">Uncharacterized protein</fullName>
    </submittedName>
</protein>
<dbReference type="EMBL" id="CAJHUC010001765">
    <property type="protein sequence ID" value="CAD7702277.1"/>
    <property type="molecule type" value="Genomic_DNA"/>
</dbReference>